<name>A0A139HSV2_9PEZI</name>
<keyword evidence="3" id="KW-1185">Reference proteome</keyword>
<sequence>MASTGFSQFWWMTPIQFIAAVTAGFNSGATGLQAPLTMPMLEIEDVPALYQGKQVRWLLSASDKFFPKLNAVSTLSNFVLGITCFLKRNESRVAHEKWAFLLAAFGLNVATTVYTLGYMAPFNNSMRDSAKKLEADPSDAAAEKKFRETQVMWKRGANFRTIIMTSAAAVSIYTLYLDGKYLGSPM</sequence>
<reference evidence="2 3" key="1">
    <citation type="submission" date="2015-07" db="EMBL/GenBank/DDBJ databases">
        <title>Comparative genomics of the Sigatoka disease complex on banana suggests a link between parallel evolutionary changes in Pseudocercospora fijiensis and Pseudocercospora eumusae and increased virulence on the banana host.</title>
        <authorList>
            <person name="Chang T.-C."/>
            <person name="Salvucci A."/>
            <person name="Crous P.W."/>
            <person name="Stergiopoulos I."/>
        </authorList>
    </citation>
    <scope>NUCLEOTIDE SEQUENCE [LARGE SCALE GENOMIC DNA]</scope>
    <source>
        <strain evidence="2 3">CBS 114824</strain>
    </source>
</reference>
<keyword evidence="1" id="KW-0472">Membrane</keyword>
<evidence type="ECO:0008006" key="4">
    <source>
        <dbReference type="Google" id="ProtNLM"/>
    </source>
</evidence>
<dbReference type="Pfam" id="PF08592">
    <property type="entry name" value="Anthrone_oxy"/>
    <property type="match status" value="1"/>
</dbReference>
<feature type="transmembrane region" description="Helical" evidence="1">
    <location>
        <begin position="157"/>
        <end position="177"/>
    </location>
</feature>
<evidence type="ECO:0000313" key="3">
    <source>
        <dbReference type="Proteomes" id="UP000070133"/>
    </source>
</evidence>
<protein>
    <recommendedName>
        <fullName evidence="4">DUF1772 domain-containing protein</fullName>
    </recommendedName>
</protein>
<feature type="transmembrane region" description="Helical" evidence="1">
    <location>
        <begin position="98"/>
        <end position="120"/>
    </location>
</feature>
<keyword evidence="1" id="KW-1133">Transmembrane helix</keyword>
<dbReference type="Proteomes" id="UP000070133">
    <property type="component" value="Unassembled WGS sequence"/>
</dbReference>
<proteinExistence type="predicted"/>
<gene>
    <name evidence="2" type="ORF">AC578_10998</name>
</gene>
<comment type="caution">
    <text evidence="2">The sequence shown here is derived from an EMBL/GenBank/DDBJ whole genome shotgun (WGS) entry which is preliminary data.</text>
</comment>
<evidence type="ECO:0000256" key="1">
    <source>
        <dbReference type="SAM" id="Phobius"/>
    </source>
</evidence>
<evidence type="ECO:0000313" key="2">
    <source>
        <dbReference type="EMBL" id="KXT05477.1"/>
    </source>
</evidence>
<organism evidence="2 3">
    <name type="scientific">Pseudocercospora eumusae</name>
    <dbReference type="NCBI Taxonomy" id="321146"/>
    <lineage>
        <taxon>Eukaryota</taxon>
        <taxon>Fungi</taxon>
        <taxon>Dikarya</taxon>
        <taxon>Ascomycota</taxon>
        <taxon>Pezizomycotina</taxon>
        <taxon>Dothideomycetes</taxon>
        <taxon>Dothideomycetidae</taxon>
        <taxon>Mycosphaerellales</taxon>
        <taxon>Mycosphaerellaceae</taxon>
        <taxon>Pseudocercospora</taxon>
    </lineage>
</organism>
<accession>A0A139HSV2</accession>
<keyword evidence="1" id="KW-0812">Transmembrane</keyword>
<dbReference type="InterPro" id="IPR013901">
    <property type="entry name" value="Anthrone_oxy"/>
</dbReference>
<dbReference type="EMBL" id="LFZN01000013">
    <property type="protein sequence ID" value="KXT05477.1"/>
    <property type="molecule type" value="Genomic_DNA"/>
</dbReference>
<dbReference type="OrthoDB" id="3856093at2759"/>
<dbReference type="AlphaFoldDB" id="A0A139HSV2"/>